<evidence type="ECO:0000259" key="7">
    <source>
        <dbReference type="Pfam" id="PF00441"/>
    </source>
</evidence>
<evidence type="ECO:0000256" key="1">
    <source>
        <dbReference type="ARBA" id="ARBA00001974"/>
    </source>
</evidence>
<evidence type="ECO:0000259" key="8">
    <source>
        <dbReference type="Pfam" id="PF02770"/>
    </source>
</evidence>
<dbReference type="Gene3D" id="1.10.540.10">
    <property type="entry name" value="Acyl-CoA dehydrogenase/oxidase, N-terminal domain"/>
    <property type="match status" value="1"/>
</dbReference>
<dbReference type="PIRSF" id="PIRSF016578">
    <property type="entry name" value="HsaA"/>
    <property type="match status" value="1"/>
</dbReference>
<dbReference type="GO" id="GO:0003995">
    <property type="term" value="F:acyl-CoA dehydrogenase activity"/>
    <property type="evidence" value="ECO:0007669"/>
    <property type="project" value="TreeGrafter"/>
</dbReference>
<dbReference type="InterPro" id="IPR037069">
    <property type="entry name" value="AcylCoA_DH/ox_N_sf"/>
</dbReference>
<reference evidence="11" key="1">
    <citation type="submission" date="2016-10" db="EMBL/GenBank/DDBJ databases">
        <authorList>
            <person name="Varghese N."/>
            <person name="Submissions S."/>
        </authorList>
    </citation>
    <scope>NUCLEOTIDE SEQUENCE [LARGE SCALE GENOMIC DNA]</scope>
    <source>
        <strain evidence="11">IBRC-M 10760</strain>
    </source>
</reference>
<dbReference type="SUPFAM" id="SSF47203">
    <property type="entry name" value="Acyl-CoA dehydrogenase C-terminal domain-like"/>
    <property type="match status" value="1"/>
</dbReference>
<dbReference type="Gene3D" id="2.40.110.10">
    <property type="entry name" value="Butyryl-CoA Dehydrogenase, subunit A, domain 2"/>
    <property type="match status" value="1"/>
</dbReference>
<dbReference type="Proteomes" id="UP000199076">
    <property type="component" value="Unassembled WGS sequence"/>
</dbReference>
<dbReference type="InterPro" id="IPR013786">
    <property type="entry name" value="AcylCoA_DH/ox_N"/>
</dbReference>
<evidence type="ECO:0000313" key="11">
    <source>
        <dbReference type="Proteomes" id="UP000199076"/>
    </source>
</evidence>
<dbReference type="PANTHER" id="PTHR43884">
    <property type="entry name" value="ACYL-COA DEHYDROGENASE"/>
    <property type="match status" value="1"/>
</dbReference>
<evidence type="ECO:0000256" key="4">
    <source>
        <dbReference type="ARBA" id="ARBA00022827"/>
    </source>
</evidence>
<proteinExistence type="inferred from homology"/>
<dbReference type="EMBL" id="FNBK01000008">
    <property type="protein sequence ID" value="SDF71004.1"/>
    <property type="molecule type" value="Genomic_DNA"/>
</dbReference>
<dbReference type="InterPro" id="IPR009075">
    <property type="entry name" value="AcylCo_DH/oxidase_C"/>
</dbReference>
<dbReference type="InterPro" id="IPR009100">
    <property type="entry name" value="AcylCoA_DH/oxidase_NM_dom_sf"/>
</dbReference>
<evidence type="ECO:0008006" key="12">
    <source>
        <dbReference type="Google" id="ProtNLM"/>
    </source>
</evidence>
<name>A0A1G7NAI3_9EURY</name>
<evidence type="ECO:0000313" key="10">
    <source>
        <dbReference type="EMBL" id="SDF71004.1"/>
    </source>
</evidence>
<feature type="domain" description="Acyl-CoA dehydrogenase/oxidase C-terminal" evidence="7">
    <location>
        <begin position="230"/>
        <end position="385"/>
    </location>
</feature>
<dbReference type="InterPro" id="IPR046373">
    <property type="entry name" value="Acyl-CoA_Oxase/DH_mid-dom_sf"/>
</dbReference>
<dbReference type="Pfam" id="PF02771">
    <property type="entry name" value="Acyl-CoA_dh_N"/>
    <property type="match status" value="1"/>
</dbReference>
<dbReference type="RefSeq" id="WP_092692627.1">
    <property type="nucleotide sequence ID" value="NZ_FNBK01000008.1"/>
</dbReference>
<evidence type="ECO:0000256" key="5">
    <source>
        <dbReference type="ARBA" id="ARBA00023002"/>
    </source>
</evidence>
<dbReference type="FunFam" id="2.40.110.10:FF:000002">
    <property type="entry name" value="Acyl-CoA dehydrogenase fadE12"/>
    <property type="match status" value="1"/>
</dbReference>
<evidence type="ECO:0000256" key="2">
    <source>
        <dbReference type="ARBA" id="ARBA00009347"/>
    </source>
</evidence>
<dbReference type="InterPro" id="IPR036250">
    <property type="entry name" value="AcylCo_DH-like_C"/>
</dbReference>
<keyword evidence="3 6" id="KW-0285">Flavoprotein</keyword>
<dbReference type="InterPro" id="IPR006091">
    <property type="entry name" value="Acyl-CoA_Oxase/DH_mid-dom"/>
</dbReference>
<dbReference type="OrthoDB" id="275197at2157"/>
<evidence type="ECO:0000259" key="9">
    <source>
        <dbReference type="Pfam" id="PF02771"/>
    </source>
</evidence>
<dbReference type="AlphaFoldDB" id="A0A1G7NAI3"/>
<dbReference type="SUPFAM" id="SSF56645">
    <property type="entry name" value="Acyl-CoA dehydrogenase NM domain-like"/>
    <property type="match status" value="1"/>
</dbReference>
<dbReference type="Pfam" id="PF00441">
    <property type="entry name" value="Acyl-CoA_dh_1"/>
    <property type="match status" value="1"/>
</dbReference>
<feature type="domain" description="Acyl-CoA dehydrogenase/oxidase N-terminal" evidence="9">
    <location>
        <begin position="6"/>
        <end position="117"/>
    </location>
</feature>
<dbReference type="Gene3D" id="1.20.140.10">
    <property type="entry name" value="Butyryl-CoA Dehydrogenase, subunit A, domain 3"/>
    <property type="match status" value="1"/>
</dbReference>
<keyword evidence="4 6" id="KW-0274">FAD</keyword>
<evidence type="ECO:0000256" key="6">
    <source>
        <dbReference type="RuleBase" id="RU362125"/>
    </source>
</evidence>
<evidence type="ECO:0000256" key="3">
    <source>
        <dbReference type="ARBA" id="ARBA00022630"/>
    </source>
</evidence>
<sequence length="389" mass="42675">MTVNLTDEERALRDRTREFGTEHIQPDAMEYVESGEWPWDIYEKAAQEGLIGLPFEAEYGGQDASLVEQSLVAQEFCRADSSVGIALHGSMTGCHAMSSLGTPGQKERWLEPVTRGEMTTAIGLTEPDSGSALAETTTTAEKDGDEYVINGEKDWIANGVSGDWVATLCRTDPDPDKPHRGLSLIVVPTDADGYEAEEREKLGLDAAEHARLTYDDVRVPQANLLGEEEGKGFYQALDWLEHGRVDIAAAHLGMAEGAFDRALARAKDREQGGQRIGDYQGMRWKLADMRKQIEVANSQVYRAARAIDEAEAGGEVEESLIEQASIAKLYATEIACEVAEEAVQIFGGAGYGTDEEVEHFYRDVKAGTIYEGTSEIQRNTIGKVLFDEL</sequence>
<dbReference type="FunFam" id="1.20.140.10:FF:000004">
    <property type="entry name" value="Acyl-CoA dehydrogenase FadE25"/>
    <property type="match status" value="1"/>
</dbReference>
<dbReference type="STRING" id="660518.SAMN05216218_108245"/>
<dbReference type="Pfam" id="PF02770">
    <property type="entry name" value="Acyl-CoA_dh_M"/>
    <property type="match status" value="1"/>
</dbReference>
<feature type="domain" description="Acyl-CoA oxidase/dehydrogenase middle" evidence="8">
    <location>
        <begin position="121"/>
        <end position="217"/>
    </location>
</feature>
<gene>
    <name evidence="10" type="ORF">SAMN05216218_108245</name>
</gene>
<keyword evidence="5 6" id="KW-0560">Oxidoreductase</keyword>
<dbReference type="PANTHER" id="PTHR43884:SF12">
    <property type="entry name" value="ISOVALERYL-COA DEHYDROGENASE, MITOCHONDRIAL-RELATED"/>
    <property type="match status" value="1"/>
</dbReference>
<protein>
    <recommendedName>
        <fullName evidence="12">Acyl-CoA dehydrogenase</fullName>
    </recommendedName>
</protein>
<keyword evidence="11" id="KW-1185">Reference proteome</keyword>
<dbReference type="GO" id="GO:0050660">
    <property type="term" value="F:flavin adenine dinucleotide binding"/>
    <property type="evidence" value="ECO:0007669"/>
    <property type="project" value="InterPro"/>
</dbReference>
<organism evidence="10 11">
    <name type="scientific">Halorientalis regularis</name>
    <dbReference type="NCBI Taxonomy" id="660518"/>
    <lineage>
        <taxon>Archaea</taxon>
        <taxon>Methanobacteriati</taxon>
        <taxon>Methanobacteriota</taxon>
        <taxon>Stenosarchaea group</taxon>
        <taxon>Halobacteria</taxon>
        <taxon>Halobacteriales</taxon>
        <taxon>Haloarculaceae</taxon>
        <taxon>Halorientalis</taxon>
    </lineage>
</organism>
<comment type="similarity">
    <text evidence="2 6">Belongs to the acyl-CoA dehydrogenase family.</text>
</comment>
<accession>A0A1G7NAI3</accession>
<comment type="cofactor">
    <cofactor evidence="1 6">
        <name>FAD</name>
        <dbReference type="ChEBI" id="CHEBI:57692"/>
    </cofactor>
</comment>